<accession>A0A7J7M189</accession>
<protein>
    <submittedName>
        <fullName evidence="1">Uncharacterized protein</fullName>
    </submittedName>
</protein>
<reference evidence="1 2" key="1">
    <citation type="journal article" date="2020" name="IScience">
        <title>Genome Sequencing of the Endangered Kingdonia uniflora (Circaeasteraceae, Ranunculales) Reveals Potential Mechanisms of Evolutionary Specialization.</title>
        <authorList>
            <person name="Sun Y."/>
            <person name="Deng T."/>
            <person name="Zhang A."/>
            <person name="Moore M.J."/>
            <person name="Landis J.B."/>
            <person name="Lin N."/>
            <person name="Zhang H."/>
            <person name="Zhang X."/>
            <person name="Huang J."/>
            <person name="Zhang X."/>
            <person name="Sun H."/>
            <person name="Wang H."/>
        </authorList>
    </citation>
    <scope>NUCLEOTIDE SEQUENCE [LARGE SCALE GENOMIC DNA]</scope>
    <source>
        <strain evidence="1">TB1705</strain>
        <tissue evidence="1">Leaf</tissue>
    </source>
</reference>
<dbReference type="Proteomes" id="UP000541444">
    <property type="component" value="Unassembled WGS sequence"/>
</dbReference>
<evidence type="ECO:0000313" key="1">
    <source>
        <dbReference type="EMBL" id="KAF6148580.1"/>
    </source>
</evidence>
<keyword evidence="2" id="KW-1185">Reference proteome</keyword>
<evidence type="ECO:0000313" key="2">
    <source>
        <dbReference type="Proteomes" id="UP000541444"/>
    </source>
</evidence>
<name>A0A7J7M189_9MAGN</name>
<sequence length="95" mass="11156">MAYEEVVEAEDDHHQMVCFHYLLTSEERRNGLRLLAEEAITAEDEATGVHPRESHRYLAEWSLKLGRLDDEGRRAEYAHFFWCDVFCELVLDATL</sequence>
<dbReference type="AlphaFoldDB" id="A0A7J7M189"/>
<organism evidence="1 2">
    <name type="scientific">Kingdonia uniflora</name>
    <dbReference type="NCBI Taxonomy" id="39325"/>
    <lineage>
        <taxon>Eukaryota</taxon>
        <taxon>Viridiplantae</taxon>
        <taxon>Streptophyta</taxon>
        <taxon>Embryophyta</taxon>
        <taxon>Tracheophyta</taxon>
        <taxon>Spermatophyta</taxon>
        <taxon>Magnoliopsida</taxon>
        <taxon>Ranunculales</taxon>
        <taxon>Circaeasteraceae</taxon>
        <taxon>Kingdonia</taxon>
    </lineage>
</organism>
<gene>
    <name evidence="1" type="ORF">GIB67_042539</name>
</gene>
<dbReference type="EMBL" id="JACGCM010001844">
    <property type="protein sequence ID" value="KAF6148580.1"/>
    <property type="molecule type" value="Genomic_DNA"/>
</dbReference>
<proteinExistence type="predicted"/>
<comment type="caution">
    <text evidence="1">The sequence shown here is derived from an EMBL/GenBank/DDBJ whole genome shotgun (WGS) entry which is preliminary data.</text>
</comment>